<name>X1U9W7_9ZZZZ</name>
<reference evidence="1" key="1">
    <citation type="journal article" date="2014" name="Front. Microbiol.">
        <title>High frequency of phylogenetically diverse reductive dehalogenase-homologous genes in deep subseafloor sedimentary metagenomes.</title>
        <authorList>
            <person name="Kawai M."/>
            <person name="Futagami T."/>
            <person name="Toyoda A."/>
            <person name="Takaki Y."/>
            <person name="Nishi S."/>
            <person name="Hori S."/>
            <person name="Arai W."/>
            <person name="Tsubouchi T."/>
            <person name="Morono Y."/>
            <person name="Uchiyama I."/>
            <person name="Ito T."/>
            <person name="Fujiyama A."/>
            <person name="Inagaki F."/>
            <person name="Takami H."/>
        </authorList>
    </citation>
    <scope>NUCLEOTIDE SEQUENCE</scope>
    <source>
        <strain evidence="1">Expedition CK06-06</strain>
    </source>
</reference>
<evidence type="ECO:0000313" key="1">
    <source>
        <dbReference type="EMBL" id="GAI89119.1"/>
    </source>
</evidence>
<sequence>QEKEFMEINNSSISDVQKVIEIIVKIGGIEKLMDLLETKEKEIGYGVVILFVENYDFKKINN</sequence>
<comment type="caution">
    <text evidence="1">The sequence shown here is derived from an EMBL/GenBank/DDBJ whole genome shotgun (WGS) entry which is preliminary data.</text>
</comment>
<feature type="non-terminal residue" evidence="1">
    <location>
        <position position="1"/>
    </location>
</feature>
<gene>
    <name evidence="1" type="ORF">S12H4_36101</name>
</gene>
<organism evidence="1">
    <name type="scientific">marine sediment metagenome</name>
    <dbReference type="NCBI Taxonomy" id="412755"/>
    <lineage>
        <taxon>unclassified sequences</taxon>
        <taxon>metagenomes</taxon>
        <taxon>ecological metagenomes</taxon>
    </lineage>
</organism>
<dbReference type="EMBL" id="BARW01021500">
    <property type="protein sequence ID" value="GAI89119.1"/>
    <property type="molecule type" value="Genomic_DNA"/>
</dbReference>
<proteinExistence type="predicted"/>
<protein>
    <submittedName>
        <fullName evidence="1">Uncharacterized protein</fullName>
    </submittedName>
</protein>
<accession>X1U9W7</accession>
<dbReference type="AlphaFoldDB" id="X1U9W7"/>